<dbReference type="KEGG" id="nod:FOH10_31965"/>
<dbReference type="EMBL" id="CP041695">
    <property type="protein sequence ID" value="QDP82659.1"/>
    <property type="molecule type" value="Genomic_DNA"/>
</dbReference>
<keyword evidence="1" id="KW-1133">Transmembrane helix</keyword>
<evidence type="ECO:0000313" key="2">
    <source>
        <dbReference type="EMBL" id="QDP82659.1"/>
    </source>
</evidence>
<proteinExistence type="predicted"/>
<sequence>MDRGLRNSHPPRYRKLLPDDWVERLIVGMLFAVSAVGIFVLTGALVPALAVGVLVAAVAVGVVEML</sequence>
<name>A0A516NUR5_9NOCA</name>
<accession>A0A516NUR5</accession>
<evidence type="ECO:0000256" key="1">
    <source>
        <dbReference type="SAM" id="Phobius"/>
    </source>
</evidence>
<dbReference type="OrthoDB" id="4571165at2"/>
<keyword evidence="1" id="KW-0812">Transmembrane</keyword>
<gene>
    <name evidence="2" type="ORF">FOH10_31965</name>
</gene>
<reference evidence="2 3" key="1">
    <citation type="submission" date="2019-07" db="EMBL/GenBank/DDBJ databases">
        <title>Complete Genome Sequence and Methylome Analysis of Nocardia otitidis-caviarum NEB252.</title>
        <authorList>
            <person name="Fomenkov A."/>
            <person name="Anton B.P."/>
            <person name="Vincze T."/>
            <person name="Roberts R.J."/>
        </authorList>
    </citation>
    <scope>NUCLEOTIDE SEQUENCE [LARGE SCALE GENOMIC DNA]</scope>
    <source>
        <strain evidence="2 3">NEB252</strain>
    </source>
</reference>
<dbReference type="Proteomes" id="UP000317039">
    <property type="component" value="Chromosome"/>
</dbReference>
<organism evidence="2 3">
    <name type="scientific">Nocardia otitidiscaviarum</name>
    <dbReference type="NCBI Taxonomy" id="1823"/>
    <lineage>
        <taxon>Bacteria</taxon>
        <taxon>Bacillati</taxon>
        <taxon>Actinomycetota</taxon>
        <taxon>Actinomycetes</taxon>
        <taxon>Mycobacteriales</taxon>
        <taxon>Nocardiaceae</taxon>
        <taxon>Nocardia</taxon>
    </lineage>
</organism>
<feature type="transmembrane region" description="Helical" evidence="1">
    <location>
        <begin position="21"/>
        <end position="39"/>
    </location>
</feature>
<evidence type="ECO:0000313" key="3">
    <source>
        <dbReference type="Proteomes" id="UP000317039"/>
    </source>
</evidence>
<dbReference type="AlphaFoldDB" id="A0A516NUR5"/>
<feature type="transmembrane region" description="Helical" evidence="1">
    <location>
        <begin position="45"/>
        <end position="63"/>
    </location>
</feature>
<protein>
    <submittedName>
        <fullName evidence="2">Uncharacterized protein</fullName>
    </submittedName>
</protein>
<keyword evidence="1" id="KW-0472">Membrane</keyword>